<protein>
    <submittedName>
        <fullName evidence="2">Uncharacterized protein</fullName>
    </submittedName>
</protein>
<keyword evidence="1" id="KW-1133">Transmembrane helix</keyword>
<accession>A0ABP5T6Y6</accession>
<proteinExistence type="predicted"/>
<evidence type="ECO:0000256" key="1">
    <source>
        <dbReference type="SAM" id="Phobius"/>
    </source>
</evidence>
<gene>
    <name evidence="2" type="ORF">GCM10010170_033360</name>
</gene>
<dbReference type="Proteomes" id="UP001501444">
    <property type="component" value="Unassembled WGS sequence"/>
</dbReference>
<reference evidence="3" key="1">
    <citation type="journal article" date="2019" name="Int. J. Syst. Evol. Microbiol.">
        <title>The Global Catalogue of Microorganisms (GCM) 10K type strain sequencing project: providing services to taxonomists for standard genome sequencing and annotation.</title>
        <authorList>
            <consortium name="The Broad Institute Genomics Platform"/>
            <consortium name="The Broad Institute Genome Sequencing Center for Infectious Disease"/>
            <person name="Wu L."/>
            <person name="Ma J."/>
        </authorList>
    </citation>
    <scope>NUCLEOTIDE SEQUENCE [LARGE SCALE GENOMIC DNA]</scope>
    <source>
        <strain evidence="3">JCM 3272</strain>
    </source>
</reference>
<dbReference type="RefSeq" id="WP_344613286.1">
    <property type="nucleotide sequence ID" value="NZ_BAAARV010000025.1"/>
</dbReference>
<evidence type="ECO:0000313" key="3">
    <source>
        <dbReference type="Proteomes" id="UP001501444"/>
    </source>
</evidence>
<organism evidence="2 3">
    <name type="scientific">Dactylosporangium salmoneum</name>
    <dbReference type="NCBI Taxonomy" id="53361"/>
    <lineage>
        <taxon>Bacteria</taxon>
        <taxon>Bacillati</taxon>
        <taxon>Actinomycetota</taxon>
        <taxon>Actinomycetes</taxon>
        <taxon>Micromonosporales</taxon>
        <taxon>Micromonosporaceae</taxon>
        <taxon>Dactylosporangium</taxon>
    </lineage>
</organism>
<dbReference type="EMBL" id="BAAARV010000025">
    <property type="protein sequence ID" value="GAA2346528.1"/>
    <property type="molecule type" value="Genomic_DNA"/>
</dbReference>
<evidence type="ECO:0000313" key="2">
    <source>
        <dbReference type="EMBL" id="GAA2346528.1"/>
    </source>
</evidence>
<comment type="caution">
    <text evidence="2">The sequence shown here is derived from an EMBL/GenBank/DDBJ whole genome shotgun (WGS) entry which is preliminary data.</text>
</comment>
<name>A0ABP5T6Y6_9ACTN</name>
<sequence length="84" mass="8754">MRACLIGGTAAAGVLAEAAYVGSVNGGTLIVALAAWVLAAGAVWCWRAEGRKMDRLVAAALHPNRQADRDDQIIRVANAAQVRL</sequence>
<keyword evidence="3" id="KW-1185">Reference proteome</keyword>
<keyword evidence="1" id="KW-0812">Transmembrane</keyword>
<feature type="transmembrane region" description="Helical" evidence="1">
    <location>
        <begin position="28"/>
        <end position="46"/>
    </location>
</feature>
<keyword evidence="1" id="KW-0472">Membrane</keyword>